<sequence length="416" mass="44645">MAMRAHPSRKLRRTCADCLVTGKMQDCVTDWQSPVIPPTIRRPWRVFEEDLEEKVTSNASQVGQVDAKVREQIAAVQAKGARVAFLSLSESERQTYYQVALHELSAFVFWRRSQLARQKSGEILPTDMEAGWDLLDLNDKGEWLPQDPIAFLRADAQWATLLADVHGGDEQIGTEDLQAVPTPMKSEILATAKAPVKKEPNVSIAAAPTPQPPVKKEPSAPACKPAAAPNAGPTKPPAATAQMEAVVAVPTAKASAKALKQEPAPPAKTAAEFPKKAAAVEKGPEQTETGTKQPSSAIVPAPPAHEKKRKEAKPAPEATRRSRRVNPDGETNGAAEKKAAAAEASGTGRATARKRAPEPHERAEATSKQQGSRRLRAEDAAPANLFPEALEAKCCVCNESHASMENDLAMCDVLSV</sequence>
<evidence type="ECO:0000313" key="3">
    <source>
        <dbReference type="Proteomes" id="UP000186817"/>
    </source>
</evidence>
<organism evidence="2 3">
    <name type="scientific">Symbiodinium microadriaticum</name>
    <name type="common">Dinoflagellate</name>
    <name type="synonym">Zooxanthella microadriatica</name>
    <dbReference type="NCBI Taxonomy" id="2951"/>
    <lineage>
        <taxon>Eukaryota</taxon>
        <taxon>Sar</taxon>
        <taxon>Alveolata</taxon>
        <taxon>Dinophyceae</taxon>
        <taxon>Suessiales</taxon>
        <taxon>Symbiodiniaceae</taxon>
        <taxon>Symbiodinium</taxon>
    </lineage>
</organism>
<feature type="compositionally biased region" description="Basic and acidic residues" evidence="1">
    <location>
        <begin position="355"/>
        <end position="365"/>
    </location>
</feature>
<feature type="compositionally biased region" description="Basic and acidic residues" evidence="1">
    <location>
        <begin position="273"/>
        <end position="285"/>
    </location>
</feature>
<gene>
    <name evidence="2" type="ORF">AK812_SmicGene14893</name>
</gene>
<comment type="caution">
    <text evidence="2">The sequence shown here is derived from an EMBL/GenBank/DDBJ whole genome shotgun (WGS) entry which is preliminary data.</text>
</comment>
<accession>A0A1Q9E4D2</accession>
<dbReference type="AlphaFoldDB" id="A0A1Q9E4D2"/>
<evidence type="ECO:0000313" key="2">
    <source>
        <dbReference type="EMBL" id="OLQ02278.1"/>
    </source>
</evidence>
<feature type="compositionally biased region" description="Low complexity" evidence="1">
    <location>
        <begin position="219"/>
        <end position="233"/>
    </location>
</feature>
<dbReference type="Proteomes" id="UP000186817">
    <property type="component" value="Unassembled WGS sequence"/>
</dbReference>
<dbReference type="EMBL" id="LSRX01000268">
    <property type="protein sequence ID" value="OLQ02278.1"/>
    <property type="molecule type" value="Genomic_DNA"/>
</dbReference>
<protein>
    <submittedName>
        <fullName evidence="2">Uncharacterized protein</fullName>
    </submittedName>
</protein>
<feature type="region of interest" description="Disordered" evidence="1">
    <location>
        <begin position="197"/>
        <end position="239"/>
    </location>
</feature>
<keyword evidence="3" id="KW-1185">Reference proteome</keyword>
<evidence type="ECO:0000256" key="1">
    <source>
        <dbReference type="SAM" id="MobiDB-lite"/>
    </source>
</evidence>
<feature type="compositionally biased region" description="Low complexity" evidence="1">
    <location>
        <begin position="341"/>
        <end position="350"/>
    </location>
</feature>
<dbReference type="OrthoDB" id="443562at2759"/>
<feature type="region of interest" description="Disordered" evidence="1">
    <location>
        <begin position="254"/>
        <end position="380"/>
    </location>
</feature>
<reference evidence="2 3" key="1">
    <citation type="submission" date="2016-02" db="EMBL/GenBank/DDBJ databases">
        <title>Genome analysis of coral dinoflagellate symbionts highlights evolutionary adaptations to a symbiotic lifestyle.</title>
        <authorList>
            <person name="Aranda M."/>
            <person name="Li Y."/>
            <person name="Liew Y.J."/>
            <person name="Baumgarten S."/>
            <person name="Simakov O."/>
            <person name="Wilson M."/>
            <person name="Piel J."/>
            <person name="Ashoor H."/>
            <person name="Bougouffa S."/>
            <person name="Bajic V.B."/>
            <person name="Ryu T."/>
            <person name="Ravasi T."/>
            <person name="Bayer T."/>
            <person name="Micklem G."/>
            <person name="Kim H."/>
            <person name="Bhak J."/>
            <person name="Lajeunesse T.C."/>
            <person name="Voolstra C.R."/>
        </authorList>
    </citation>
    <scope>NUCLEOTIDE SEQUENCE [LARGE SCALE GENOMIC DNA]</scope>
    <source>
        <strain evidence="2 3">CCMP2467</strain>
    </source>
</reference>
<name>A0A1Q9E4D2_SYMMI</name>
<proteinExistence type="predicted"/>
<feature type="compositionally biased region" description="Polar residues" evidence="1">
    <location>
        <begin position="286"/>
        <end position="296"/>
    </location>
</feature>